<comment type="function">
    <text evidence="3">Specifically catalyzes the cleavage of the D-lactyl ether substituent of MurNAc 6-phosphate, producing GlcNAc 6-phosphate and D-lactate.</text>
</comment>
<comment type="caution">
    <text evidence="5">The sequence shown here is derived from an EMBL/GenBank/DDBJ whole genome shotgun (WGS) entry which is preliminary data.</text>
</comment>
<keyword evidence="1 3" id="KW-0456">Lyase</keyword>
<reference evidence="5" key="1">
    <citation type="submission" date="2022-07" db="EMBL/GenBank/DDBJ databases">
        <title>Enhanced cultured diversity of the mouse gut microbiota enables custom-made synthetic communities.</title>
        <authorList>
            <person name="Afrizal A."/>
        </authorList>
    </citation>
    <scope>NUCLEOTIDE SEQUENCE</scope>
    <source>
        <strain evidence="5">DSM 29482</strain>
    </source>
</reference>
<dbReference type="Gene3D" id="1.10.8.1080">
    <property type="match status" value="1"/>
</dbReference>
<dbReference type="GO" id="GO:0009254">
    <property type="term" value="P:peptidoglycan turnover"/>
    <property type="evidence" value="ECO:0007669"/>
    <property type="project" value="TreeGrafter"/>
</dbReference>
<protein>
    <recommendedName>
        <fullName evidence="3">N-acetylmuramic acid 6-phosphate etherase</fullName>
        <shortName evidence="3">MurNAc-6-P etherase</shortName>
        <ecNumber evidence="3">4.2.1.126</ecNumber>
    </recommendedName>
    <alternativeName>
        <fullName evidence="3">N-acetylmuramic acid 6-phosphate hydrolase</fullName>
    </alternativeName>
    <alternativeName>
        <fullName evidence="3">N-acetylmuramic acid 6-phosphate lyase</fullName>
    </alternativeName>
</protein>
<dbReference type="FunFam" id="3.40.50.10490:FF:000014">
    <property type="entry name" value="N-acetylmuramic acid 6-phosphate etherase"/>
    <property type="match status" value="1"/>
</dbReference>
<evidence type="ECO:0000256" key="2">
    <source>
        <dbReference type="ARBA" id="ARBA00023277"/>
    </source>
</evidence>
<dbReference type="InterPro" id="IPR046348">
    <property type="entry name" value="SIS_dom_sf"/>
</dbReference>
<organism evidence="5 6">
    <name type="scientific">Anaerosalibacter massiliensis</name>
    <dbReference type="NCBI Taxonomy" id="1347392"/>
    <lineage>
        <taxon>Bacteria</taxon>
        <taxon>Bacillati</taxon>
        <taxon>Bacillota</taxon>
        <taxon>Tissierellia</taxon>
        <taxon>Tissierellales</taxon>
        <taxon>Sporanaerobacteraceae</taxon>
        <taxon>Anaerosalibacter</taxon>
    </lineage>
</organism>
<dbReference type="EMBL" id="JANJZL010000006">
    <property type="protein sequence ID" value="MCR2044505.1"/>
    <property type="molecule type" value="Genomic_DNA"/>
</dbReference>
<feature type="active site" evidence="3">
    <location>
        <position position="116"/>
    </location>
</feature>
<dbReference type="PANTHER" id="PTHR10088">
    <property type="entry name" value="GLUCOKINASE REGULATORY PROTEIN"/>
    <property type="match status" value="1"/>
</dbReference>
<dbReference type="PANTHER" id="PTHR10088:SF4">
    <property type="entry name" value="GLUCOKINASE REGULATORY PROTEIN"/>
    <property type="match status" value="1"/>
</dbReference>
<evidence type="ECO:0000313" key="5">
    <source>
        <dbReference type="EMBL" id="MCR2044505.1"/>
    </source>
</evidence>
<comment type="pathway">
    <text evidence="3">Amino-sugar metabolism; N-acetylmuramate degradation.</text>
</comment>
<dbReference type="Gene3D" id="3.40.50.10490">
    <property type="entry name" value="Glucose-6-phosphate isomerase like protein, domain 1"/>
    <property type="match status" value="1"/>
</dbReference>
<dbReference type="GO" id="GO:0046348">
    <property type="term" value="P:amino sugar catabolic process"/>
    <property type="evidence" value="ECO:0007669"/>
    <property type="project" value="InterPro"/>
</dbReference>
<gene>
    <name evidence="3 5" type="primary">murQ</name>
    <name evidence="5" type="ORF">NSA23_10300</name>
</gene>
<accession>A0A9X2S5F2</accession>
<dbReference type="InterPro" id="IPR040190">
    <property type="entry name" value="MURQ/GCKR"/>
</dbReference>
<dbReference type="NCBIfam" id="NF003915">
    <property type="entry name" value="PRK05441.1"/>
    <property type="match status" value="1"/>
</dbReference>
<comment type="similarity">
    <text evidence="3">Belongs to the GCKR-like family. MurNAc-6-P etherase subfamily.</text>
</comment>
<dbReference type="Pfam" id="PF20741">
    <property type="entry name" value="GKRP-like_C"/>
    <property type="match status" value="1"/>
</dbReference>
<dbReference type="GO" id="GO:0016803">
    <property type="term" value="F:ether hydrolase activity"/>
    <property type="evidence" value="ECO:0007669"/>
    <property type="project" value="TreeGrafter"/>
</dbReference>
<dbReference type="PROSITE" id="PS01272">
    <property type="entry name" value="GCKR"/>
    <property type="match status" value="1"/>
</dbReference>
<comment type="subunit">
    <text evidence="3">Homodimer.</text>
</comment>
<comment type="catalytic activity">
    <reaction evidence="3">
        <text>N-acetyl-D-muramate 6-phosphate + H2O = N-acetyl-D-glucosamine 6-phosphate + (R)-lactate</text>
        <dbReference type="Rhea" id="RHEA:26410"/>
        <dbReference type="ChEBI" id="CHEBI:15377"/>
        <dbReference type="ChEBI" id="CHEBI:16004"/>
        <dbReference type="ChEBI" id="CHEBI:57513"/>
        <dbReference type="ChEBI" id="CHEBI:58722"/>
        <dbReference type="EC" id="4.2.1.126"/>
    </reaction>
</comment>
<dbReference type="HAMAP" id="MF_00068">
    <property type="entry name" value="MurQ"/>
    <property type="match status" value="1"/>
</dbReference>
<dbReference type="OrthoDB" id="9813395at2"/>
<evidence type="ECO:0000256" key="1">
    <source>
        <dbReference type="ARBA" id="ARBA00023239"/>
    </source>
</evidence>
<feature type="domain" description="SIS" evidence="4">
    <location>
        <begin position="57"/>
        <end position="220"/>
    </location>
</feature>
<dbReference type="InterPro" id="IPR005488">
    <property type="entry name" value="Etherase_MurQ"/>
</dbReference>
<sequence>MEFTLNNLTTEKSNYKSKDIDKKSTIEVLKIINEEDKIVAYAVEKELSKIANAVDKIIESFKSGGRLIYIGAGTSGRLGVLDASECPPTFSTDKDQVIGIIAGGKEALTNAIEGAEDSAKSGEEDLKNVKLTKLDTVVGIAASGNTPYVLGAIDYAKSIGASTVGLSCNENSMLSKAVEIPITPVVGPEVVTGSTRLKAGTAQKMVLNMLTTASMIGIGKVYNNLMVDLNPSNKKLIERSKRIIIEATGVSEAEAKKYLSLSNYKPKVAIVMIETGCSYDEAVRFLNKYDGSIYKAIEMYS</sequence>
<dbReference type="RefSeq" id="WP_042683367.1">
    <property type="nucleotide sequence ID" value="NZ_CABKTM010000075.1"/>
</dbReference>
<dbReference type="GO" id="GO:0097367">
    <property type="term" value="F:carbohydrate derivative binding"/>
    <property type="evidence" value="ECO:0007669"/>
    <property type="project" value="InterPro"/>
</dbReference>
<dbReference type="AlphaFoldDB" id="A0A9X2S5F2"/>
<dbReference type="Proteomes" id="UP001142078">
    <property type="component" value="Unassembled WGS sequence"/>
</dbReference>
<dbReference type="PROSITE" id="PS51464">
    <property type="entry name" value="SIS"/>
    <property type="match status" value="1"/>
</dbReference>
<dbReference type="CDD" id="cd05007">
    <property type="entry name" value="SIS_Etherase"/>
    <property type="match status" value="1"/>
</dbReference>
<dbReference type="NCBIfam" id="TIGR00274">
    <property type="entry name" value="N-acetylmuramic acid 6-phosphate etherase"/>
    <property type="match status" value="1"/>
</dbReference>
<proteinExistence type="inferred from homology"/>
<dbReference type="SUPFAM" id="SSF53697">
    <property type="entry name" value="SIS domain"/>
    <property type="match status" value="1"/>
</dbReference>
<evidence type="ECO:0000256" key="3">
    <source>
        <dbReference type="HAMAP-Rule" id="MF_00068"/>
    </source>
</evidence>
<keyword evidence="6" id="KW-1185">Reference proteome</keyword>
<keyword evidence="2 3" id="KW-0119">Carbohydrate metabolism</keyword>
<dbReference type="NCBIfam" id="NF009222">
    <property type="entry name" value="PRK12570.1"/>
    <property type="match status" value="1"/>
</dbReference>
<feature type="active site" description="Proton donor" evidence="3">
    <location>
        <position position="85"/>
    </location>
</feature>
<name>A0A9X2S5F2_9FIRM</name>
<evidence type="ECO:0000313" key="6">
    <source>
        <dbReference type="Proteomes" id="UP001142078"/>
    </source>
</evidence>
<comment type="miscellaneous">
    <text evidence="3">A lyase-type mechanism (elimination/hydration) is suggested for the cleavage of the lactyl ether bond of MurNAc 6-phosphate, with the formation of an alpha,beta-unsaturated aldehyde intermediate with (E)-stereochemistry, followed by the syn addition of water to give product.</text>
</comment>
<dbReference type="InterPro" id="IPR001347">
    <property type="entry name" value="SIS_dom"/>
</dbReference>
<dbReference type="InterPro" id="IPR005486">
    <property type="entry name" value="Glucokinase_regulatory_CS"/>
</dbReference>
<dbReference type="Pfam" id="PF22645">
    <property type="entry name" value="GKRP_SIS_N"/>
    <property type="match status" value="1"/>
</dbReference>
<evidence type="ECO:0000259" key="4">
    <source>
        <dbReference type="PROSITE" id="PS51464"/>
    </source>
</evidence>
<dbReference type="GO" id="GO:0016835">
    <property type="term" value="F:carbon-oxygen lyase activity"/>
    <property type="evidence" value="ECO:0007669"/>
    <property type="project" value="UniProtKB-UniRule"/>
</dbReference>
<dbReference type="EC" id="4.2.1.126" evidence="3"/>